<protein>
    <submittedName>
        <fullName evidence="2">Uncharacterized protein</fullName>
    </submittedName>
</protein>
<accession>A0A8S5L009</accession>
<dbReference type="Proteomes" id="UP000680934">
    <property type="component" value="Segment"/>
</dbReference>
<evidence type="ECO:0000256" key="1">
    <source>
        <dbReference type="SAM" id="MobiDB-lite"/>
    </source>
</evidence>
<evidence type="ECO:0000313" key="3">
    <source>
        <dbReference type="Proteomes" id="UP000680934"/>
    </source>
</evidence>
<dbReference type="KEGG" id="vg:80398726"/>
<name>A0A8S5L009_9VIRU</name>
<gene>
    <name evidence="2" type="primary">SRR5466338_3_5</name>
</gene>
<dbReference type="GeneID" id="80398726"/>
<sequence>MPPEGGFSLRGFVPYFQGQGSE</sequence>
<feature type="region of interest" description="Disordered" evidence="1">
    <location>
        <begin position="1"/>
        <end position="22"/>
    </location>
</feature>
<reference evidence="2" key="1">
    <citation type="submission" date="2020-09" db="EMBL/GenBank/DDBJ databases">
        <title>Leviviricetes taxonomy.</title>
        <authorList>
            <person name="Stockdale S.R."/>
            <person name="Callanan J."/>
            <person name="Adriaenssens E.M."/>
            <person name="Kuhn J.H."/>
            <person name="Rumnieks J."/>
            <person name="Shkoporov A."/>
            <person name="Draper L.A."/>
            <person name="Ross P."/>
            <person name="Hill C."/>
        </authorList>
    </citation>
    <scope>NUCLEOTIDE SEQUENCE</scope>
</reference>
<evidence type="ECO:0000313" key="2">
    <source>
        <dbReference type="EMBL" id="DAD50788.1"/>
    </source>
</evidence>
<feature type="non-terminal residue" evidence="2">
    <location>
        <position position="22"/>
    </location>
</feature>
<proteinExistence type="predicted"/>
<dbReference type="RefSeq" id="YP_010769649.1">
    <property type="nucleotide sequence ID" value="NC_074036.1"/>
</dbReference>
<dbReference type="EMBL" id="BK013626">
    <property type="protein sequence ID" value="DAD50788.1"/>
    <property type="molecule type" value="Genomic_RNA"/>
</dbReference>
<organism evidence="2 3">
    <name type="scientific">ssRNA phage SRR5466338_3</name>
    <dbReference type="NCBI Taxonomy" id="2786392"/>
    <lineage>
        <taxon>Viruses</taxon>
        <taxon>Riboviria</taxon>
        <taxon>Orthornavirae</taxon>
        <taxon>Lenarviricota</taxon>
        <taxon>Leviviricetes</taxon>
        <taxon>Norzivirales</taxon>
        <taxon>Fiersviridae</taxon>
        <taxon>Olmsdivirus</taxon>
        <taxon>Olmsdivirus lutivivens</taxon>
    </lineage>
</organism>
<keyword evidence="3" id="KW-1185">Reference proteome</keyword>